<keyword evidence="1" id="KW-1185">Reference proteome</keyword>
<evidence type="ECO:0000313" key="1">
    <source>
        <dbReference type="Proteomes" id="UP000694941"/>
    </source>
</evidence>
<dbReference type="InterPro" id="IPR024185">
    <property type="entry name" value="FTHF_cligase-like_sf"/>
</dbReference>
<proteinExistence type="predicted"/>
<dbReference type="Gene3D" id="3.40.50.10420">
    <property type="entry name" value="NagB/RpiA/CoA transferase-like"/>
    <property type="match status" value="1"/>
</dbReference>
<reference evidence="2" key="1">
    <citation type="submission" date="2025-08" db="UniProtKB">
        <authorList>
            <consortium name="RefSeq"/>
        </authorList>
    </citation>
    <scope>IDENTIFICATION</scope>
    <source>
        <tissue evidence="2">Muscle</tissue>
    </source>
</reference>
<dbReference type="SUPFAM" id="SSF100950">
    <property type="entry name" value="NagB/RpiA/CoA transferase-like"/>
    <property type="match status" value="1"/>
</dbReference>
<name>A0ABM1TC41_LIMPO</name>
<organism evidence="1 2">
    <name type="scientific">Limulus polyphemus</name>
    <name type="common">Atlantic horseshoe crab</name>
    <dbReference type="NCBI Taxonomy" id="6850"/>
    <lineage>
        <taxon>Eukaryota</taxon>
        <taxon>Metazoa</taxon>
        <taxon>Ecdysozoa</taxon>
        <taxon>Arthropoda</taxon>
        <taxon>Chelicerata</taxon>
        <taxon>Merostomata</taxon>
        <taxon>Xiphosura</taxon>
        <taxon>Limulidae</taxon>
        <taxon>Limulus</taxon>
    </lineage>
</organism>
<dbReference type="InterPro" id="IPR002698">
    <property type="entry name" value="FTHF_cligase"/>
</dbReference>
<dbReference type="PANTHER" id="PTHR13017:SF0">
    <property type="entry name" value="METHENYLTETRAHYDROFOLATE SYNTHASE DOMAIN-CONTAINING PROTEIN"/>
    <property type="match status" value="1"/>
</dbReference>
<dbReference type="InterPro" id="IPR037171">
    <property type="entry name" value="NagB/RpiA_transferase-like"/>
</dbReference>
<evidence type="ECO:0000313" key="2">
    <source>
        <dbReference type="RefSeq" id="XP_022253447.1"/>
    </source>
</evidence>
<sequence length="277" mass="30933">MLARQAVVSRTRLNRTLENRTSDTQMLQVQRSCQTTTTIAVPTSQSFKCQSHNMTELDSTVTKASIRQKIWKYLEENDIACFPRPVYHRIPNFKAHKTLLVPTPRLRSGLFNKINPPAGCNKKVLHLCATSQGVKQHSTPVSLDTKLKVDLIVIGSVAVSRAGHRIGKGEGYADLEYAMMSTIGAVDQDVIVVTTVHDCQVFDELPQQLFGDHDVTVDVIVTPTQIIRCEPRLSKPTKVNWALLSKEKLSEIPVLKTLRGKEQKDGKDVALKHAEKD</sequence>
<dbReference type="RefSeq" id="XP_022253447.1">
    <property type="nucleotide sequence ID" value="XM_022397739.1"/>
</dbReference>
<dbReference type="Pfam" id="PF01812">
    <property type="entry name" value="5-FTHF_cyc-lig"/>
    <property type="match status" value="1"/>
</dbReference>
<protein>
    <submittedName>
        <fullName evidence="2">Methenyltetrahydrofolate synthase domain-containing protein-like isoform X2</fullName>
    </submittedName>
</protein>
<gene>
    <name evidence="2" type="primary">LOC106469269</name>
</gene>
<dbReference type="PANTHER" id="PTHR13017">
    <property type="entry name" value="5-FORMYLTETRAHYDROFOLATE CYCLO-LIGASE-RELATED"/>
    <property type="match status" value="1"/>
</dbReference>
<accession>A0ABM1TC41</accession>
<dbReference type="Proteomes" id="UP000694941">
    <property type="component" value="Unplaced"/>
</dbReference>
<dbReference type="GeneID" id="106469269"/>